<accession>A0A1Y5RJI5</accession>
<evidence type="ECO:0000313" key="2">
    <source>
        <dbReference type="EMBL" id="SLN18006.1"/>
    </source>
</evidence>
<protein>
    <submittedName>
        <fullName evidence="2">Uncharacterized protein</fullName>
    </submittedName>
</protein>
<dbReference type="EMBL" id="FWFZ01000001">
    <property type="protein sequence ID" value="SLN18006.1"/>
    <property type="molecule type" value="Genomic_DNA"/>
</dbReference>
<name>A0A1Y5RJI5_9RHOB</name>
<gene>
    <name evidence="2" type="ORF">ROA7023_00357</name>
</gene>
<feature type="region of interest" description="Disordered" evidence="1">
    <location>
        <begin position="1"/>
        <end position="29"/>
    </location>
</feature>
<reference evidence="2 3" key="1">
    <citation type="submission" date="2017-03" db="EMBL/GenBank/DDBJ databases">
        <authorList>
            <person name="Afonso C.L."/>
            <person name="Miller P.J."/>
            <person name="Scott M.A."/>
            <person name="Spackman E."/>
            <person name="Goraichik I."/>
            <person name="Dimitrov K.M."/>
            <person name="Suarez D.L."/>
            <person name="Swayne D.E."/>
        </authorList>
    </citation>
    <scope>NUCLEOTIDE SEQUENCE [LARGE SCALE GENOMIC DNA]</scope>
    <source>
        <strain evidence="2 3">CECT 7023</strain>
    </source>
</reference>
<evidence type="ECO:0000313" key="3">
    <source>
        <dbReference type="Proteomes" id="UP000193900"/>
    </source>
</evidence>
<evidence type="ECO:0000256" key="1">
    <source>
        <dbReference type="SAM" id="MobiDB-lite"/>
    </source>
</evidence>
<dbReference type="Proteomes" id="UP000193900">
    <property type="component" value="Unassembled WGS sequence"/>
</dbReference>
<dbReference type="AlphaFoldDB" id="A0A1Y5RJI5"/>
<proteinExistence type="predicted"/>
<sequence length="29" mass="3114">MNDSSLTAPGVEQNAPNARFDRGNRLVAL</sequence>
<feature type="compositionally biased region" description="Basic and acidic residues" evidence="1">
    <location>
        <begin position="19"/>
        <end position="29"/>
    </location>
</feature>
<organism evidence="2 3">
    <name type="scientific">Roseisalinus antarcticus</name>
    <dbReference type="NCBI Taxonomy" id="254357"/>
    <lineage>
        <taxon>Bacteria</taxon>
        <taxon>Pseudomonadati</taxon>
        <taxon>Pseudomonadota</taxon>
        <taxon>Alphaproteobacteria</taxon>
        <taxon>Rhodobacterales</taxon>
        <taxon>Roseobacteraceae</taxon>
        <taxon>Roseisalinus</taxon>
    </lineage>
</organism>
<keyword evidence="3" id="KW-1185">Reference proteome</keyword>